<dbReference type="InterPro" id="IPR047930">
    <property type="entry name" value="Transpos_IS6"/>
</dbReference>
<evidence type="ECO:0000259" key="1">
    <source>
        <dbReference type="Pfam" id="PF13610"/>
    </source>
</evidence>
<dbReference type="PANTHER" id="PTHR39967">
    <property type="match status" value="1"/>
</dbReference>
<dbReference type="AlphaFoldDB" id="A0A5P9P8N4"/>
<dbReference type="Proteomes" id="UP000326170">
    <property type="component" value="Plasmid unnamed1"/>
</dbReference>
<dbReference type="OrthoDB" id="359563at2157"/>
<dbReference type="KEGG" id="nas:GCU68_17430"/>
<sequence>MLADLLSESYDADLEEAWENERTATPVRAFAVRLHQTGCSIRETTTILDELGVERYHGSVWNWVHQLSDSGRDPPEAKLKRVAVDETAVKINGEWSWVYDAIDIESKLILDVALFGRHGTDPAAAFLHGLREKHDLSDAEFLVDQFGYRTALARLGLNGRVNYTDRNLIEKWFHTLKMRVDRFHNSWVGSRASAREWIEQFVHYYNYQRPHQSHDGRTPADEVLN</sequence>
<dbReference type="InterPro" id="IPR032874">
    <property type="entry name" value="DDE_dom"/>
</dbReference>
<organism evidence="2 3">
    <name type="scientific">Natronorubrum aibiense</name>
    <dbReference type="NCBI Taxonomy" id="348826"/>
    <lineage>
        <taxon>Archaea</taxon>
        <taxon>Methanobacteriati</taxon>
        <taxon>Methanobacteriota</taxon>
        <taxon>Stenosarchaea group</taxon>
        <taxon>Halobacteria</taxon>
        <taxon>Halobacteriales</taxon>
        <taxon>Natrialbaceae</taxon>
        <taxon>Natronorubrum</taxon>
    </lineage>
</organism>
<name>A0A5P9P8N4_9EURY</name>
<geneLocation type="plasmid" evidence="2 3">
    <name>unnamed1</name>
</geneLocation>
<dbReference type="RefSeq" id="WP_152943871.1">
    <property type="nucleotide sequence ID" value="NZ_CP045489.1"/>
</dbReference>
<feature type="domain" description="DDE" evidence="1">
    <location>
        <begin position="81"/>
        <end position="179"/>
    </location>
</feature>
<dbReference type="SUPFAM" id="SSF53098">
    <property type="entry name" value="Ribonuclease H-like"/>
    <property type="match status" value="1"/>
</dbReference>
<keyword evidence="2" id="KW-0614">Plasmid</keyword>
<dbReference type="InterPro" id="IPR012337">
    <property type="entry name" value="RNaseH-like_sf"/>
</dbReference>
<dbReference type="NCBIfam" id="NF033587">
    <property type="entry name" value="transpos_IS6"/>
    <property type="match status" value="1"/>
</dbReference>
<dbReference type="GeneID" id="42302861"/>
<evidence type="ECO:0000313" key="2">
    <source>
        <dbReference type="EMBL" id="QFU84347.1"/>
    </source>
</evidence>
<protein>
    <submittedName>
        <fullName evidence="2">IS6 family transposase</fullName>
    </submittedName>
</protein>
<keyword evidence="3" id="KW-1185">Reference proteome</keyword>
<gene>
    <name evidence="2" type="ORF">GCU68_17430</name>
</gene>
<dbReference type="Pfam" id="PF13610">
    <property type="entry name" value="DDE_Tnp_IS240"/>
    <property type="match status" value="1"/>
</dbReference>
<proteinExistence type="predicted"/>
<reference evidence="2 3" key="1">
    <citation type="journal article" date="2007" name="Int. J. Syst. Evol. Microbiol.">
        <title>Natronorubrum sulfidifaciens sp. nov., an extremely haloalkaliphilic archaeon isolated from Aiding salt lake in Xin-Jiang, China.</title>
        <authorList>
            <person name="Cui H.L."/>
            <person name="Tohty D."/>
            <person name="Liu H.C."/>
            <person name="Liu S.J."/>
            <person name="Oren A."/>
            <person name="Zhou P.J."/>
        </authorList>
    </citation>
    <scope>NUCLEOTIDE SEQUENCE [LARGE SCALE GENOMIC DNA]</scope>
    <source>
        <strain evidence="2 3">7-3</strain>
        <plasmid evidence="2">unnamed1</plasmid>
    </source>
</reference>
<dbReference type="EMBL" id="CP045489">
    <property type="protein sequence ID" value="QFU84347.1"/>
    <property type="molecule type" value="Genomic_DNA"/>
</dbReference>
<evidence type="ECO:0000313" key="3">
    <source>
        <dbReference type="Proteomes" id="UP000326170"/>
    </source>
</evidence>
<accession>A0A5P9P8N4</accession>
<dbReference type="PANTHER" id="PTHR39967:SF1">
    <property type="entry name" value="ISH14-TYPE TRANSPOSASE HSIRS44"/>
    <property type="match status" value="1"/>
</dbReference>